<evidence type="ECO:0000313" key="1">
    <source>
        <dbReference type="EMBL" id="UTF55976.1"/>
    </source>
</evidence>
<dbReference type="AlphaFoldDB" id="A0A9E7SYF3"/>
<dbReference type="EMBL" id="CP100358">
    <property type="protein sequence ID" value="UTF55976.1"/>
    <property type="molecule type" value="Genomic_DNA"/>
</dbReference>
<dbReference type="GeneID" id="73292583"/>
<accession>A0A9E7SYF3</accession>
<name>A0A9E7SYF3_9EURY</name>
<gene>
    <name evidence="1" type="ORF">NGM29_21015</name>
</gene>
<geneLocation type="plasmid" evidence="1 2">
    <name>unnamed3</name>
</geneLocation>
<organism evidence="1 2">
    <name type="scientific">Natronosalvus rutilus</name>
    <dbReference type="NCBI Taxonomy" id="2953753"/>
    <lineage>
        <taxon>Archaea</taxon>
        <taxon>Methanobacteriati</taxon>
        <taxon>Methanobacteriota</taxon>
        <taxon>Stenosarchaea group</taxon>
        <taxon>Halobacteria</taxon>
        <taxon>Halobacteriales</taxon>
        <taxon>Natrialbaceae</taxon>
        <taxon>Natronosalvus</taxon>
    </lineage>
</organism>
<proteinExistence type="predicted"/>
<keyword evidence="2" id="KW-1185">Reference proteome</keyword>
<dbReference type="Proteomes" id="UP001056855">
    <property type="component" value="Plasmid unnamed3"/>
</dbReference>
<keyword evidence="1" id="KW-0614">Plasmid</keyword>
<sequence length="260" mass="28992">MSPELTEGKKLKWLGAKRDGDDESEVKAEINRLERTVGGFDQYQIFVDESADLADHEFRLIREQGWPEPDAELFTSKIDNSFDDWWAYDNYINVQVDSYRAMKGDFPSEVVFGGIETTGDGEVAVGVRLHDEAGVSKAGLSLPPGTIELFGSRLEISEMKEPDPEEEDLAYGAVEVEPAEPIVDEEFEVFCPITNNSDTDVRVFPQLVVNGVVEEQVEVDIAQGATEEARFSYVQPRISRLEVQIDGEPPVEVRVTSGDL</sequence>
<protein>
    <submittedName>
        <fullName evidence="1">Uncharacterized protein</fullName>
    </submittedName>
</protein>
<dbReference type="RefSeq" id="WP_254161531.1">
    <property type="nucleotide sequence ID" value="NZ_CP100358.1"/>
</dbReference>
<dbReference type="KEGG" id="sawl:NGM29_21015"/>
<evidence type="ECO:0000313" key="2">
    <source>
        <dbReference type="Proteomes" id="UP001056855"/>
    </source>
</evidence>
<reference evidence="1" key="1">
    <citation type="submission" date="2022-06" db="EMBL/GenBank/DDBJ databases">
        <title>Diverse halophilic archaea isolated from saline environments.</title>
        <authorList>
            <person name="Cui H.-L."/>
        </authorList>
    </citation>
    <scope>NUCLEOTIDE SEQUENCE</scope>
    <source>
        <strain evidence="1">WLHS1</strain>
        <plasmid evidence="1">unnamed3</plasmid>
    </source>
</reference>